<dbReference type="CDD" id="cd07985">
    <property type="entry name" value="LPLAT_GPAT"/>
    <property type="match status" value="1"/>
</dbReference>
<keyword evidence="6 14" id="KW-0150">Chloroplast</keyword>
<evidence type="ECO:0000256" key="1">
    <source>
        <dbReference type="ARBA" id="ARBA00004470"/>
    </source>
</evidence>
<comment type="function">
    <text evidence="14">Esterifies acyl-group from acyl-ACP to the sn-1 position of glycerol-3-phosphate. The enzyme from chilling-resistant plants discriminates against non-fluid palmitic acid and selects oleic acid whereas the enzyme from sensitive plants accepts both fatty acids.</text>
</comment>
<keyword evidence="13 14" id="KW-0012">Acyltransferase</keyword>
<dbReference type="AlphaFoldDB" id="A0A5P1DZL1"/>
<evidence type="ECO:0000256" key="7">
    <source>
        <dbReference type="ARBA" id="ARBA00022640"/>
    </source>
</evidence>
<dbReference type="InterPro" id="IPR002123">
    <property type="entry name" value="Plipid/glycerol_acylTrfase"/>
</dbReference>
<name>A0A5P1DZL1_ASPOF</name>
<evidence type="ECO:0000313" key="17">
    <source>
        <dbReference type="EMBL" id="ONK55761.1"/>
    </source>
</evidence>
<dbReference type="GO" id="GO:0004366">
    <property type="term" value="F:glycerol-3-phosphate O-acyltransferase activity"/>
    <property type="evidence" value="ECO:0007669"/>
    <property type="project" value="UniProtKB-UniRule"/>
</dbReference>
<feature type="short sequence motif" description="HXXXXD motif" evidence="15">
    <location>
        <begin position="174"/>
        <end position="179"/>
    </location>
</feature>
<dbReference type="OMA" id="IAENMIY"/>
<evidence type="ECO:0000313" key="18">
    <source>
        <dbReference type="Proteomes" id="UP000243459"/>
    </source>
</evidence>
<dbReference type="InterPro" id="IPR038114">
    <property type="entry name" value="GPAT_N_sf"/>
</dbReference>
<evidence type="ECO:0000256" key="11">
    <source>
        <dbReference type="ARBA" id="ARBA00023209"/>
    </source>
</evidence>
<comment type="subcellular location">
    <subcellularLocation>
        <location evidence="1 14">Plastid</location>
        <location evidence="1 14">Chloroplast stroma</location>
    </subcellularLocation>
</comment>
<dbReference type="InterPro" id="IPR023083">
    <property type="entry name" value="G3P_O-acylTrfase_N"/>
</dbReference>
<dbReference type="PIRSF" id="PIRSF000431">
    <property type="entry name" value="Glycerol-3-P_O-acyltransfrase"/>
    <property type="match status" value="1"/>
</dbReference>
<gene>
    <name evidence="17" type="ORF">A4U43_C10F720</name>
</gene>
<keyword evidence="12" id="KW-1208">Phospholipid metabolism</keyword>
<dbReference type="Gene3D" id="1.10.1200.50">
    <property type="entry name" value="Glycerol-3-phosphate acyltransferase, alpha helical bundle, N-terminal"/>
    <property type="match status" value="1"/>
</dbReference>
<dbReference type="InterPro" id="IPR016222">
    <property type="entry name" value="G3P_O-acylTrfase_chlp"/>
</dbReference>
<dbReference type="PANTHER" id="PTHR35695">
    <property type="entry name" value="GLYCEROL-3-PHOSPHATE ACYLTRANSFERASE, CHLOROPLASTIC"/>
    <property type="match status" value="1"/>
</dbReference>
<dbReference type="PANTHER" id="PTHR35695:SF1">
    <property type="entry name" value="GLYCEROL-3-PHOSPHATE ACYLTRANSFERASE, CHLOROPLASTIC"/>
    <property type="match status" value="1"/>
</dbReference>
<keyword evidence="11" id="KW-0594">Phospholipid biosynthesis</keyword>
<comment type="catalytic activity">
    <reaction evidence="14">
        <text>sn-glycerol 3-phosphate + an acyl-CoA = a 1-acyl-sn-glycero-3-phosphate + CoA</text>
        <dbReference type="Rhea" id="RHEA:15325"/>
        <dbReference type="ChEBI" id="CHEBI:57287"/>
        <dbReference type="ChEBI" id="CHEBI:57597"/>
        <dbReference type="ChEBI" id="CHEBI:57970"/>
        <dbReference type="ChEBI" id="CHEBI:58342"/>
        <dbReference type="EC" id="2.3.1.15"/>
    </reaction>
</comment>
<dbReference type="Proteomes" id="UP000243459">
    <property type="component" value="Chromosome 10"/>
</dbReference>
<evidence type="ECO:0000256" key="12">
    <source>
        <dbReference type="ARBA" id="ARBA00023264"/>
    </source>
</evidence>
<feature type="domain" description="Phospholipid/glycerol acyltransferase" evidence="16">
    <location>
        <begin position="168"/>
        <end position="314"/>
    </location>
</feature>
<dbReference type="UniPathway" id="UPA00557">
    <property type="reaction ID" value="UER00612"/>
</dbReference>
<evidence type="ECO:0000256" key="13">
    <source>
        <dbReference type="ARBA" id="ARBA00023315"/>
    </source>
</evidence>
<evidence type="ECO:0000256" key="2">
    <source>
        <dbReference type="ARBA" id="ARBA00004765"/>
    </source>
</evidence>
<reference evidence="18" key="1">
    <citation type="journal article" date="2017" name="Nat. Commun.">
        <title>The asparagus genome sheds light on the origin and evolution of a young Y chromosome.</title>
        <authorList>
            <person name="Harkess A."/>
            <person name="Zhou J."/>
            <person name="Xu C."/>
            <person name="Bowers J.E."/>
            <person name="Van der Hulst R."/>
            <person name="Ayyampalayam S."/>
            <person name="Mercati F."/>
            <person name="Riccardi P."/>
            <person name="McKain M.R."/>
            <person name="Kakrana A."/>
            <person name="Tang H."/>
            <person name="Ray J."/>
            <person name="Groenendijk J."/>
            <person name="Arikit S."/>
            <person name="Mathioni S.M."/>
            <person name="Nakano M."/>
            <person name="Shan H."/>
            <person name="Telgmann-Rauber A."/>
            <person name="Kanno A."/>
            <person name="Yue Z."/>
            <person name="Chen H."/>
            <person name="Li W."/>
            <person name="Chen Y."/>
            <person name="Xu X."/>
            <person name="Zhang Y."/>
            <person name="Luo S."/>
            <person name="Chen H."/>
            <person name="Gao J."/>
            <person name="Mao Z."/>
            <person name="Pires J.C."/>
            <person name="Luo M."/>
            <person name="Kudrna D."/>
            <person name="Wing R.A."/>
            <person name="Meyers B.C."/>
            <person name="Yi K."/>
            <person name="Kong H."/>
            <person name="Lavrijsen P."/>
            <person name="Sunseri F."/>
            <person name="Falavigna A."/>
            <person name="Ye Y."/>
            <person name="Leebens-Mack J.H."/>
            <person name="Chen G."/>
        </authorList>
    </citation>
    <scope>NUCLEOTIDE SEQUENCE [LARGE SCALE GENOMIC DNA]</scope>
    <source>
        <strain evidence="18">cv. DH0086</strain>
    </source>
</reference>
<dbReference type="EC" id="2.3.1.15" evidence="14"/>
<dbReference type="Gramene" id="ONK55761">
    <property type="protein sequence ID" value="ONK55761"/>
    <property type="gene ID" value="A4U43_C10F720"/>
</dbReference>
<evidence type="ECO:0000256" key="15">
    <source>
        <dbReference type="PIRSR" id="PIRSR000431-2"/>
    </source>
</evidence>
<keyword evidence="9" id="KW-0809">Transit peptide</keyword>
<comment type="pathway">
    <text evidence="2 14">Phospholipid metabolism; CDP-diacylglycerol biosynthesis; CDP-diacylglycerol from sn-glycerol 3-phosphate: step 1/3.</text>
</comment>
<dbReference type="Pfam" id="PF01553">
    <property type="entry name" value="Acyltransferase"/>
    <property type="match status" value="1"/>
</dbReference>
<evidence type="ECO:0000256" key="8">
    <source>
        <dbReference type="ARBA" id="ARBA00022679"/>
    </source>
</evidence>
<keyword evidence="5" id="KW-0444">Lipid biosynthesis</keyword>
<dbReference type="GO" id="GO:0006655">
    <property type="term" value="P:phosphatidylglycerol biosynthetic process"/>
    <property type="evidence" value="ECO:0007669"/>
    <property type="project" value="EnsemblPlants"/>
</dbReference>
<dbReference type="SMART" id="SM00563">
    <property type="entry name" value="PlsC"/>
    <property type="match status" value="1"/>
</dbReference>
<accession>A0A5P1DZL1</accession>
<dbReference type="GO" id="GO:0009570">
    <property type="term" value="C:chloroplast stroma"/>
    <property type="evidence" value="ECO:0007669"/>
    <property type="project" value="UniProtKB-SubCell"/>
</dbReference>
<organism evidence="17 18">
    <name type="scientific">Asparagus officinalis</name>
    <name type="common">Garden asparagus</name>
    <dbReference type="NCBI Taxonomy" id="4686"/>
    <lineage>
        <taxon>Eukaryota</taxon>
        <taxon>Viridiplantae</taxon>
        <taxon>Streptophyta</taxon>
        <taxon>Embryophyta</taxon>
        <taxon>Tracheophyta</taxon>
        <taxon>Spermatophyta</taxon>
        <taxon>Magnoliopsida</taxon>
        <taxon>Liliopsida</taxon>
        <taxon>Asparagales</taxon>
        <taxon>Asparagaceae</taxon>
        <taxon>Asparagoideae</taxon>
        <taxon>Asparagus</taxon>
    </lineage>
</organism>
<comment type="similarity">
    <text evidence="4 14">Belongs to the GPAT/DAPAT family.</text>
</comment>
<keyword evidence="8 14" id="KW-0808">Transferase</keyword>
<evidence type="ECO:0000256" key="5">
    <source>
        <dbReference type="ARBA" id="ARBA00022516"/>
    </source>
</evidence>
<evidence type="ECO:0000256" key="6">
    <source>
        <dbReference type="ARBA" id="ARBA00022528"/>
    </source>
</evidence>
<dbReference type="Pfam" id="PF14829">
    <property type="entry name" value="GPAT_N"/>
    <property type="match status" value="1"/>
</dbReference>
<evidence type="ECO:0000256" key="4">
    <source>
        <dbReference type="ARBA" id="ARBA00007937"/>
    </source>
</evidence>
<comment type="pathway">
    <text evidence="3">Lipid metabolism.</text>
</comment>
<sequence>MTSFSVISDSCQAMLTMSPFPRSRVSAASFVGGANFHGLSARLLMKILSTELLSIVRKEAESGRLSSNIADGLEELFFNYRNAVLQSGVPGANEIILSNMAVLFDRILLDEEVPFEFSSHHVAIREPFDYYMFSQNYIRPLIDFRNSYVGNISLFHEVNQKLQQGHNIILISNHQSEADPAVISLLLERTHPCIGEKMTYVAGDRVIVDPLCKPFSMGRNLLCVYSKKHMDDDPKLTESKKKANTRTLKELALLLRAGSQLIWIAPSGGRDRPDPHTGEWSPAPFDASSVDNMRRLLEYSNVPGHIYPLALLCYEIMPPPPQVEKHIGERRKISFHGVGLSIAPELKFETVDGCSNPEEAKEAYAQALYDSVTEQYDVLKSAIYGYDGVNASNSVVTLSQPWK</sequence>
<evidence type="ECO:0000256" key="3">
    <source>
        <dbReference type="ARBA" id="ARBA00005189"/>
    </source>
</evidence>
<evidence type="ECO:0000259" key="16">
    <source>
        <dbReference type="SMART" id="SM00563"/>
    </source>
</evidence>
<dbReference type="SUPFAM" id="SSF69593">
    <property type="entry name" value="Glycerol-3-phosphate (1)-acyltransferase"/>
    <property type="match status" value="1"/>
</dbReference>
<dbReference type="GO" id="GO:0016024">
    <property type="term" value="P:CDP-diacylglycerol biosynthetic process"/>
    <property type="evidence" value="ECO:0007669"/>
    <property type="project" value="UniProtKB-UniPathway"/>
</dbReference>
<evidence type="ECO:0000256" key="14">
    <source>
        <dbReference type="PIRNR" id="PIRNR000431"/>
    </source>
</evidence>
<protein>
    <recommendedName>
        <fullName evidence="14">Glycerol-3-phosphate acyltransferase, chloroplastic</fullName>
        <shortName evidence="14">GPAT</shortName>
        <ecNumber evidence="14">2.3.1.15</ecNumber>
    </recommendedName>
</protein>
<dbReference type="Gene3D" id="3.40.1130.10">
    <property type="entry name" value="Glycerol-3-phosphate (1)-acyltransferase"/>
    <property type="match status" value="1"/>
</dbReference>
<keyword evidence="18" id="KW-1185">Reference proteome</keyword>
<keyword evidence="7 14" id="KW-0934">Plastid</keyword>
<keyword evidence="10 14" id="KW-0443">Lipid metabolism</keyword>
<dbReference type="EMBL" id="CM007390">
    <property type="protein sequence ID" value="ONK55761.1"/>
    <property type="molecule type" value="Genomic_DNA"/>
</dbReference>
<proteinExistence type="inferred from homology"/>
<evidence type="ECO:0000256" key="10">
    <source>
        <dbReference type="ARBA" id="ARBA00023098"/>
    </source>
</evidence>
<evidence type="ECO:0000256" key="9">
    <source>
        <dbReference type="ARBA" id="ARBA00022946"/>
    </source>
</evidence>